<dbReference type="PANTHER" id="PTHR43646">
    <property type="entry name" value="GLYCOSYLTRANSFERASE"/>
    <property type="match status" value="1"/>
</dbReference>
<dbReference type="GO" id="GO:0016757">
    <property type="term" value="F:glycosyltransferase activity"/>
    <property type="evidence" value="ECO:0007669"/>
    <property type="project" value="UniProtKB-KW"/>
</dbReference>
<accession>A0A418Y882</accession>
<reference evidence="7 8" key="1">
    <citation type="submission" date="2018-09" db="EMBL/GenBank/DDBJ databases">
        <authorList>
            <person name="Zhu H."/>
        </authorList>
    </citation>
    <scope>NUCLEOTIDE SEQUENCE [LARGE SCALE GENOMIC DNA]</scope>
    <source>
        <strain evidence="7 8">K1S02-61</strain>
    </source>
</reference>
<protein>
    <submittedName>
        <fullName evidence="7">Glycosyltransferase family 2 protein</fullName>
    </submittedName>
</protein>
<keyword evidence="5" id="KW-0472">Membrane</keyword>
<organism evidence="7 8">
    <name type="scientific">Massilia cavernae</name>
    <dbReference type="NCBI Taxonomy" id="2320864"/>
    <lineage>
        <taxon>Bacteria</taxon>
        <taxon>Pseudomonadati</taxon>
        <taxon>Pseudomonadota</taxon>
        <taxon>Betaproteobacteria</taxon>
        <taxon>Burkholderiales</taxon>
        <taxon>Oxalobacteraceae</taxon>
        <taxon>Telluria group</taxon>
        <taxon>Massilia</taxon>
    </lineage>
</organism>
<dbReference type="CDD" id="cd00761">
    <property type="entry name" value="Glyco_tranf_GTA_type"/>
    <property type="match status" value="1"/>
</dbReference>
<dbReference type="PANTHER" id="PTHR43646:SF2">
    <property type="entry name" value="GLYCOSYLTRANSFERASE 2-LIKE DOMAIN-CONTAINING PROTEIN"/>
    <property type="match status" value="1"/>
</dbReference>
<evidence type="ECO:0000313" key="7">
    <source>
        <dbReference type="EMBL" id="RJG27559.1"/>
    </source>
</evidence>
<keyword evidence="8" id="KW-1185">Reference proteome</keyword>
<evidence type="ECO:0000256" key="1">
    <source>
        <dbReference type="ARBA" id="ARBA00004236"/>
    </source>
</evidence>
<proteinExistence type="predicted"/>
<evidence type="ECO:0000256" key="5">
    <source>
        <dbReference type="ARBA" id="ARBA00023136"/>
    </source>
</evidence>
<dbReference type="Gene3D" id="3.90.550.10">
    <property type="entry name" value="Spore Coat Polysaccharide Biosynthesis Protein SpsA, Chain A"/>
    <property type="match status" value="1"/>
</dbReference>
<dbReference type="AlphaFoldDB" id="A0A418Y882"/>
<evidence type="ECO:0000256" key="4">
    <source>
        <dbReference type="ARBA" id="ARBA00022679"/>
    </source>
</evidence>
<evidence type="ECO:0000256" key="3">
    <source>
        <dbReference type="ARBA" id="ARBA00022676"/>
    </source>
</evidence>
<comment type="subcellular location">
    <subcellularLocation>
        <location evidence="1">Cell membrane</location>
    </subcellularLocation>
</comment>
<name>A0A418Y882_9BURK</name>
<evidence type="ECO:0000313" key="8">
    <source>
        <dbReference type="Proteomes" id="UP000284006"/>
    </source>
</evidence>
<dbReference type="SUPFAM" id="SSF53448">
    <property type="entry name" value="Nucleotide-diphospho-sugar transferases"/>
    <property type="match status" value="1"/>
</dbReference>
<keyword evidence="2" id="KW-1003">Cell membrane</keyword>
<feature type="domain" description="Glycosyltransferase 2-like" evidence="6">
    <location>
        <begin position="6"/>
        <end position="122"/>
    </location>
</feature>
<dbReference type="EMBL" id="QYUP01000009">
    <property type="protein sequence ID" value="RJG27559.1"/>
    <property type="molecule type" value="Genomic_DNA"/>
</dbReference>
<dbReference type="OrthoDB" id="8779556at2"/>
<sequence length="319" mass="35542">MNSIAVIICTWNRRESLCKTLLSLQQQAAPPGVEVEVIVVDNNSTDGTAGAVDGLRPGWRLGSLRYVFERRQGKQFALNAGIAVSSADVLAFTDDDILFPQGWIAGICNTFADFRFDLVGGKTLLDWPPGGAPRWYADSMAAILGGVDLGGELLGSPPAGYAPAGANLIARRSLFDRIGRFSEAHFRHMDYEFGMRCVQSKRAVAYDPALVVLAPVDPQMLSKRYFRRWSFKAGISGPEEDAAGVAKLLGVPRWVFRQLAADLLGYPLNVFRSPRDAFARELRLWRAAGTVASRWYVRLWPEKYPQWVEYYSQKKKNLY</sequence>
<dbReference type="Pfam" id="PF00535">
    <property type="entry name" value="Glycos_transf_2"/>
    <property type="match status" value="1"/>
</dbReference>
<evidence type="ECO:0000256" key="2">
    <source>
        <dbReference type="ARBA" id="ARBA00022475"/>
    </source>
</evidence>
<keyword evidence="4 7" id="KW-0808">Transferase</keyword>
<keyword evidence="3" id="KW-0328">Glycosyltransferase</keyword>
<dbReference type="GO" id="GO:0005886">
    <property type="term" value="C:plasma membrane"/>
    <property type="evidence" value="ECO:0007669"/>
    <property type="project" value="UniProtKB-SubCell"/>
</dbReference>
<dbReference type="InterPro" id="IPR029044">
    <property type="entry name" value="Nucleotide-diphossugar_trans"/>
</dbReference>
<dbReference type="RefSeq" id="WP_119809025.1">
    <property type="nucleotide sequence ID" value="NZ_QYUP01000009.1"/>
</dbReference>
<evidence type="ECO:0000259" key="6">
    <source>
        <dbReference type="Pfam" id="PF00535"/>
    </source>
</evidence>
<dbReference type="Proteomes" id="UP000284006">
    <property type="component" value="Unassembled WGS sequence"/>
</dbReference>
<comment type="caution">
    <text evidence="7">The sequence shown here is derived from an EMBL/GenBank/DDBJ whole genome shotgun (WGS) entry which is preliminary data.</text>
</comment>
<dbReference type="InterPro" id="IPR001173">
    <property type="entry name" value="Glyco_trans_2-like"/>
</dbReference>
<gene>
    <name evidence="7" type="ORF">D3872_00855</name>
</gene>